<dbReference type="Gene3D" id="3.40.50.1110">
    <property type="entry name" value="SGNH hydrolase"/>
    <property type="match status" value="1"/>
</dbReference>
<evidence type="ECO:0000313" key="4">
    <source>
        <dbReference type="Proteomes" id="UP001140206"/>
    </source>
</evidence>
<dbReference type="FunFam" id="3.40.50.1110:FF:000002">
    <property type="entry name" value="isoamyl acetate-hydrolyzing esterase 1 homolog"/>
    <property type="match status" value="1"/>
</dbReference>
<organism evidence="3 4">
    <name type="scientific">Rhynchospora pubera</name>
    <dbReference type="NCBI Taxonomy" id="906938"/>
    <lineage>
        <taxon>Eukaryota</taxon>
        <taxon>Viridiplantae</taxon>
        <taxon>Streptophyta</taxon>
        <taxon>Embryophyta</taxon>
        <taxon>Tracheophyta</taxon>
        <taxon>Spermatophyta</taxon>
        <taxon>Magnoliopsida</taxon>
        <taxon>Liliopsida</taxon>
        <taxon>Poales</taxon>
        <taxon>Cyperaceae</taxon>
        <taxon>Cyperoideae</taxon>
        <taxon>Rhynchosporeae</taxon>
        <taxon>Rhynchospora</taxon>
    </lineage>
</organism>
<dbReference type="SUPFAM" id="SSF52266">
    <property type="entry name" value="SGNH hydrolase"/>
    <property type="match status" value="1"/>
</dbReference>
<dbReference type="InterPro" id="IPR036514">
    <property type="entry name" value="SGNH_hydro_sf"/>
</dbReference>
<keyword evidence="4" id="KW-1185">Reference proteome</keyword>
<dbReference type="GO" id="GO:0016788">
    <property type="term" value="F:hydrolase activity, acting on ester bonds"/>
    <property type="evidence" value="ECO:0007669"/>
    <property type="project" value="InterPro"/>
</dbReference>
<accession>A0AAV8D5R3</accession>
<dbReference type="PANTHER" id="PTHR14209">
    <property type="entry name" value="ISOAMYL ACETATE-HYDROLYZING ESTERASE 1"/>
    <property type="match status" value="1"/>
</dbReference>
<evidence type="ECO:0000313" key="3">
    <source>
        <dbReference type="EMBL" id="KAJ4762030.1"/>
    </source>
</evidence>
<dbReference type="InterPro" id="IPR045136">
    <property type="entry name" value="Iah1-like"/>
</dbReference>
<dbReference type="Proteomes" id="UP001140206">
    <property type="component" value="Chromosome 4"/>
</dbReference>
<gene>
    <name evidence="3" type="ORF">LUZ62_072405</name>
</gene>
<reference evidence="3" key="1">
    <citation type="submission" date="2022-08" db="EMBL/GenBank/DDBJ databases">
        <authorList>
            <person name="Marques A."/>
        </authorList>
    </citation>
    <scope>NUCLEOTIDE SEQUENCE</scope>
    <source>
        <strain evidence="3">RhyPub2mFocal</strain>
        <tissue evidence="3">Leaves</tissue>
    </source>
</reference>
<comment type="caution">
    <text evidence="3">The sequence shown here is derived from an EMBL/GenBank/DDBJ whole genome shotgun (WGS) entry which is preliminary data.</text>
</comment>
<dbReference type="EMBL" id="JAMFTS010000004">
    <property type="protein sequence ID" value="KAJ4762030.1"/>
    <property type="molecule type" value="Genomic_DNA"/>
</dbReference>
<dbReference type="Pfam" id="PF00657">
    <property type="entry name" value="Lipase_GDSL"/>
    <property type="match status" value="1"/>
</dbReference>
<dbReference type="CDD" id="cd01838">
    <property type="entry name" value="Isoamyl_acetate_hydrolase_like"/>
    <property type="match status" value="1"/>
</dbReference>
<keyword evidence="2" id="KW-0378">Hydrolase</keyword>
<dbReference type="InterPro" id="IPR001087">
    <property type="entry name" value="GDSL"/>
</dbReference>
<proteinExistence type="inferred from homology"/>
<dbReference type="PANTHER" id="PTHR14209:SF9">
    <property type="entry name" value="GDSL ESTERASE_LIPASE CPRD49"/>
    <property type="match status" value="1"/>
</dbReference>
<evidence type="ECO:0000256" key="1">
    <source>
        <dbReference type="ARBA" id="ARBA00008668"/>
    </source>
</evidence>
<name>A0AAV8D5R3_9POAL</name>
<dbReference type="AlphaFoldDB" id="A0AAV8D5R3"/>
<evidence type="ECO:0000256" key="2">
    <source>
        <dbReference type="ARBA" id="ARBA00022801"/>
    </source>
</evidence>
<comment type="similarity">
    <text evidence="1">Belongs to the 'GDSL' lipolytic enzyme family.</text>
</comment>
<sequence>MVGPRRPVIVLFGSSIVQYSFGHGGWGAILAHLYSRQADVVLRGYGGWNSRQALQVLPTVFPKLCTDQDAPVQPSLVIVYFGGNDSSTPLPDGLSYHVPLSEYKENMRQIGLYIRSLSEMTRVIFLSCPPINEKMIDKSVPRTYEACRDYSNACIEMCNELSRTDPSFKVIDLFNAIEKCHDWTDTCFLDGIHFSSVASDIVVGEIVKAISEAKWEPSLYFGDLPTEFEEMCPVRPIN</sequence>
<protein>
    <submittedName>
        <fullName evidence="3">GDSL esterase/lipase CPRD49</fullName>
    </submittedName>
</protein>